<proteinExistence type="predicted"/>
<dbReference type="PANTHER" id="PTHR13561:SF20">
    <property type="entry name" value="DNA TOPOISOMERASE 2-BINDING PROTEIN 1"/>
    <property type="match status" value="1"/>
</dbReference>
<dbReference type="Gene3D" id="3.40.50.10190">
    <property type="entry name" value="BRCT domain"/>
    <property type="match status" value="1"/>
</dbReference>
<feature type="compositionally biased region" description="Basic and acidic residues" evidence="2">
    <location>
        <begin position="157"/>
        <end position="168"/>
    </location>
</feature>
<dbReference type="Proteomes" id="UP000000702">
    <property type="component" value="Unassembled WGS sequence"/>
</dbReference>
<comment type="caution">
    <text evidence="4">The sequence shown here is derived from an EMBL/GenBank/DDBJ whole genome shotgun (WGS) entry which is preliminary data.</text>
</comment>
<dbReference type="GO" id="GO:0006270">
    <property type="term" value="P:DNA replication initiation"/>
    <property type="evidence" value="ECO:0007669"/>
    <property type="project" value="TreeGrafter"/>
</dbReference>
<keyword evidence="5" id="KW-1185">Reference proteome</keyword>
<feature type="domain" description="BRCT" evidence="3">
    <location>
        <begin position="23"/>
        <end position="93"/>
    </location>
</feature>
<feature type="region of interest" description="Disordered" evidence="2">
    <location>
        <begin position="1221"/>
        <end position="1245"/>
    </location>
</feature>
<evidence type="ECO:0000256" key="1">
    <source>
        <dbReference type="ARBA" id="ARBA00022737"/>
    </source>
</evidence>
<dbReference type="GO" id="GO:0033314">
    <property type="term" value="P:mitotic DNA replication checkpoint signaling"/>
    <property type="evidence" value="ECO:0007669"/>
    <property type="project" value="TreeGrafter"/>
</dbReference>
<feature type="region of interest" description="Disordered" evidence="2">
    <location>
        <begin position="694"/>
        <end position="743"/>
    </location>
</feature>
<evidence type="ECO:0000259" key="3">
    <source>
        <dbReference type="PROSITE" id="PS50172"/>
    </source>
</evidence>
<dbReference type="SUPFAM" id="SSF52113">
    <property type="entry name" value="BRCT domain"/>
    <property type="match status" value="1"/>
</dbReference>
<feature type="region of interest" description="Disordered" evidence="2">
    <location>
        <begin position="836"/>
        <end position="859"/>
    </location>
</feature>
<dbReference type="InterPro" id="IPR036420">
    <property type="entry name" value="BRCT_dom_sf"/>
</dbReference>
<organism evidence="4 5">
    <name type="scientific">Trypanosoma congolense (strain IL3000)</name>
    <dbReference type="NCBI Taxonomy" id="1068625"/>
    <lineage>
        <taxon>Eukaryota</taxon>
        <taxon>Discoba</taxon>
        <taxon>Euglenozoa</taxon>
        <taxon>Kinetoplastea</taxon>
        <taxon>Metakinetoplastina</taxon>
        <taxon>Trypanosomatida</taxon>
        <taxon>Trypanosomatidae</taxon>
        <taxon>Trypanosoma</taxon>
        <taxon>Nannomonas</taxon>
    </lineage>
</organism>
<name>F9WCN1_TRYCI</name>
<dbReference type="PANTHER" id="PTHR13561">
    <property type="entry name" value="DNA REPLICATION REGULATOR DPB11-RELATED"/>
    <property type="match status" value="1"/>
</dbReference>
<feature type="compositionally biased region" description="Basic residues" evidence="2">
    <location>
        <begin position="144"/>
        <end position="156"/>
    </location>
</feature>
<evidence type="ECO:0000313" key="4">
    <source>
        <dbReference type="EMBL" id="CCD15026.1"/>
    </source>
</evidence>
<gene>
    <name evidence="4" type="ORF">TCIL3000_0_55920</name>
</gene>
<dbReference type="GO" id="GO:0007095">
    <property type="term" value="P:mitotic G2 DNA damage checkpoint signaling"/>
    <property type="evidence" value="ECO:0007669"/>
    <property type="project" value="TreeGrafter"/>
</dbReference>
<evidence type="ECO:0000256" key="2">
    <source>
        <dbReference type="SAM" id="MobiDB-lite"/>
    </source>
</evidence>
<dbReference type="PROSITE" id="PS50172">
    <property type="entry name" value="BRCT"/>
    <property type="match status" value="1"/>
</dbReference>
<dbReference type="EMBL" id="CAEQ01001742">
    <property type="protein sequence ID" value="CCD15026.1"/>
    <property type="molecule type" value="Genomic_DNA"/>
</dbReference>
<sequence length="1323" mass="145570">MAVRCRFLRSPVVTPSTDVVIVGGEVLGDDSEKVETGVAVGGEEQKQRASILAQLHDYLRITYGIPVERIVTVEWLRECYKRMILLNVSDADVGRGPVFQAAPMPLAELPKTERFYLQPIASATVMASYEEPHRQQQQQQQLIKMKKAATRSNQRKKSGDERTAVCSADDRKRQVDGCGTVKSSDDAQKRYEADLSVVVRRVNDILTLLNGTADAASREVSTFTTALFCFIDNDFSRIGLSIVRALINYGKGMWLKKTREDWAKSLSQLNSEGCEQDTGANHQENKEQTEYNALSTLRRLSSIYKRLLRAQDDVASVTQAVSPVAVEVAVLGQLDEHNNFQHLVGAASPVGELQHVFRVIPHGDQRPPVALHVASSHRRPPEHNRCPLRFLPAVTQDYIFCSLAAGHLLQPRSCFLFYTPTPTEAGRLARRQLLRMSDGHTAASINSTGTHASTGWRQFVLSSWLGPRKNEKGPLFGVCVYFLCLMPHRSTKDHRSEVSEEVETALVLRRVLLSCLSTAVGELGGRTADAFSQEAVTHVVVVEVASILASTISHIDGDMGRGGVTTAFASIRCCFRTEEVGEERLVEALISRGSSWPREVHKGLLPQDLVKYASEGRVSLVGMEWLEASVLWGTFLDETPFTLSLQFNDKKQCGERSTTCGTVVARSTFEYSCSTPPPTPMRVTDITLLPFSSTVRHNSDSNSPRQTDNYQFDFSTPGPTPLRPTLRSPGKKREGVSPLTSPSLLLEKGGGVFEALNHGGGVDDAGLLCKSTSGRNNVPCDREAIMEANEEVTENPHDPVRRTLLLDDNEGSKDGKPQECHRYPLGVCDAARCEESERVDGSPSPRIPATAQKDVKRPQRLSQLWSPEDKISGNKHCGQRPAFPTSDCTIGTPLPANAERQQINASFSAPRIYIVHDTPGKDDLREFCVKLSNPGLQGNNGNALNIGDDISNQWQPQQQHLRGGCEPARTITCVNIVNSPKDADILVTHQFSQRESVLAALAAGLWIVTPKVLEDCRANHSFGPLHNLSLYEWCPEILPHDAQWNTVQLAKQCRGRRQQRQATGQRLFENMHFVLVTLAPIATPAVTARARSLMSVLDIGGGGVTWSLCWDDGGSNGVLVPPVDEVNFRQQALGSVDPKVSCEPGVPHATPPQMLLDLVLLQIEGSVDYGCNEKRVGSCAEVKEIIILLDDHKQENVLTKQLHNDIIKVFKDAQQQLAKAKRGAQGRLQEGLRQGRQGDQPSAEVSRKALGPNCLAEGQPTRGIRPVAPAALDCDVEVTESSGDVIGRVRGMPSLRSLRVFKCDWICFTIQKRRKVPLCTVDL</sequence>
<reference evidence="5" key="1">
    <citation type="submission" date="2011-07" db="EMBL/GenBank/DDBJ databases">
        <title>Divergent evolution of antigenic variation in African trypanosomes.</title>
        <authorList>
            <person name="Jackson A.P."/>
            <person name="Berry A."/>
            <person name="Allison H.C."/>
            <person name="Burton P."/>
            <person name="Anderson J."/>
            <person name="Aslett M."/>
            <person name="Brown R."/>
            <person name="Corton N."/>
            <person name="Harris D."/>
            <person name="Hauser H."/>
            <person name="Gamble J."/>
            <person name="Gilderthorp R."/>
            <person name="McQuillan J."/>
            <person name="Quail M.A."/>
            <person name="Sanders M."/>
            <person name="Van Tonder A."/>
            <person name="Ginger M.L."/>
            <person name="Donelson J.E."/>
            <person name="Field M.C."/>
            <person name="Barry J.D."/>
            <person name="Berriman M."/>
            <person name="Hertz-Fowler C."/>
        </authorList>
    </citation>
    <scope>NUCLEOTIDE SEQUENCE [LARGE SCALE GENOMIC DNA]</scope>
    <source>
        <strain evidence="5">IL3000</strain>
    </source>
</reference>
<feature type="region of interest" description="Disordered" evidence="2">
    <location>
        <begin position="130"/>
        <end position="168"/>
    </location>
</feature>
<accession>F9WCN1</accession>
<reference evidence="4 5" key="2">
    <citation type="journal article" date="2012" name="Proc. Natl. Acad. Sci. U.S.A.">
        <title>Antigenic diversity is generated by distinct evolutionary mechanisms in African trypanosome species.</title>
        <authorList>
            <person name="Jackson A.P."/>
            <person name="Berry A."/>
            <person name="Aslett M."/>
            <person name="Allison H.C."/>
            <person name="Burton P."/>
            <person name="Vavrova-Anderson J."/>
            <person name="Brown R."/>
            <person name="Browne H."/>
            <person name="Corton N."/>
            <person name="Hauser H."/>
            <person name="Gamble J."/>
            <person name="Gilderthorp R."/>
            <person name="Marcello L."/>
            <person name="McQuillan J."/>
            <person name="Otto T.D."/>
            <person name="Quail M.A."/>
            <person name="Sanders M.J."/>
            <person name="van Tonder A."/>
            <person name="Ginger M.L."/>
            <person name="Field M.C."/>
            <person name="Barry J.D."/>
            <person name="Hertz-Fowler C."/>
            <person name="Berriman M."/>
        </authorList>
    </citation>
    <scope>NUCLEOTIDE SEQUENCE [LARGE SCALE GENOMIC DNA]</scope>
    <source>
        <strain evidence="4 5">IL3000</strain>
    </source>
</reference>
<keyword evidence="1" id="KW-0677">Repeat</keyword>
<dbReference type="OMA" id="FAWATNI"/>
<dbReference type="InterPro" id="IPR001357">
    <property type="entry name" value="BRCT_dom"/>
</dbReference>
<protein>
    <submittedName>
        <fullName evidence="4">WGS project CAEQ00000000 data, annotated contig 2250</fullName>
    </submittedName>
</protein>
<evidence type="ECO:0000313" key="5">
    <source>
        <dbReference type="Proteomes" id="UP000000702"/>
    </source>
</evidence>
<feature type="compositionally biased region" description="Polar residues" evidence="2">
    <location>
        <begin position="694"/>
        <end position="714"/>
    </location>
</feature>
<dbReference type="VEuPathDB" id="TriTrypDB:TcIL3000_0_55920"/>